<accession>X0SI14</accession>
<protein>
    <submittedName>
        <fullName evidence="1">Uncharacterized protein</fullName>
    </submittedName>
</protein>
<dbReference type="EMBL" id="BARS01009447">
    <property type="protein sequence ID" value="GAF74756.1"/>
    <property type="molecule type" value="Genomic_DNA"/>
</dbReference>
<sequence length="64" mass="7334">MPDEIRYEDFYSLLLAVKKYATGPVEPWDDPIKLRLGFLDRASNIGHGLHFIGSTGIPPEYKER</sequence>
<organism evidence="1">
    <name type="scientific">marine sediment metagenome</name>
    <dbReference type="NCBI Taxonomy" id="412755"/>
    <lineage>
        <taxon>unclassified sequences</taxon>
        <taxon>metagenomes</taxon>
        <taxon>ecological metagenomes</taxon>
    </lineage>
</organism>
<dbReference type="AlphaFoldDB" id="X0SI14"/>
<proteinExistence type="predicted"/>
<comment type="caution">
    <text evidence="1">The sequence shown here is derived from an EMBL/GenBank/DDBJ whole genome shotgun (WGS) entry which is preliminary data.</text>
</comment>
<name>X0SI14_9ZZZZ</name>
<reference evidence="1" key="1">
    <citation type="journal article" date="2014" name="Front. Microbiol.">
        <title>High frequency of phylogenetically diverse reductive dehalogenase-homologous genes in deep subseafloor sedimentary metagenomes.</title>
        <authorList>
            <person name="Kawai M."/>
            <person name="Futagami T."/>
            <person name="Toyoda A."/>
            <person name="Takaki Y."/>
            <person name="Nishi S."/>
            <person name="Hori S."/>
            <person name="Arai W."/>
            <person name="Tsubouchi T."/>
            <person name="Morono Y."/>
            <person name="Uchiyama I."/>
            <person name="Ito T."/>
            <person name="Fujiyama A."/>
            <person name="Inagaki F."/>
            <person name="Takami H."/>
        </authorList>
    </citation>
    <scope>NUCLEOTIDE SEQUENCE</scope>
    <source>
        <strain evidence="1">Expedition CK06-06</strain>
    </source>
</reference>
<gene>
    <name evidence="1" type="ORF">S01H1_17762</name>
</gene>
<feature type="non-terminal residue" evidence="1">
    <location>
        <position position="64"/>
    </location>
</feature>
<evidence type="ECO:0000313" key="1">
    <source>
        <dbReference type="EMBL" id="GAF74756.1"/>
    </source>
</evidence>